<evidence type="ECO:0000256" key="9">
    <source>
        <dbReference type="ARBA" id="ARBA00032941"/>
    </source>
</evidence>
<dbReference type="Proteomes" id="UP000223891">
    <property type="component" value="Segment"/>
</dbReference>
<accession>A0A1L2CUZ1</accession>
<protein>
    <recommendedName>
        <fullName evidence="1">Single-stranded DNA-binding protein</fullName>
    </recommendedName>
    <alternativeName>
        <fullName evidence="8">Gp32</fullName>
    </alternativeName>
    <alternativeName>
        <fullName evidence="9">Helix-destabilizing protein</fullName>
    </alternativeName>
</protein>
<reference evidence="12" key="1">
    <citation type="submission" date="2016-01" db="EMBL/GenBank/DDBJ databases">
        <title>Isolation and Characterization of Enterobacteria phage CBB.</title>
        <authorList>
            <person name="Buttimer C.T.H."/>
            <person name="Hendrix H."/>
            <person name="Alexandre H."/>
            <person name="O'Mahony J."/>
            <person name="Lavigne R."/>
            <person name="Coffey A."/>
        </authorList>
    </citation>
    <scope>NUCLEOTIDE SEQUENCE [LARGE SCALE GENOMIC DNA]</scope>
</reference>
<dbReference type="GO" id="GO:0006281">
    <property type="term" value="P:DNA repair"/>
    <property type="evidence" value="ECO:0007669"/>
    <property type="project" value="UniProtKB-KW"/>
</dbReference>
<keyword evidence="7" id="KW-0234">DNA repair</keyword>
<dbReference type="EMBL" id="KU574722">
    <property type="protein sequence ID" value="AMM43841.1"/>
    <property type="molecule type" value="Genomic_DNA"/>
</dbReference>
<keyword evidence="3" id="KW-0479">Metal-binding</keyword>
<evidence type="ECO:0000313" key="12">
    <source>
        <dbReference type="Proteomes" id="UP000223891"/>
    </source>
</evidence>
<proteinExistence type="predicted"/>
<evidence type="ECO:0000313" key="11">
    <source>
        <dbReference type="EMBL" id="AMM43841.1"/>
    </source>
</evidence>
<organism evidence="11 12">
    <name type="scientific">Pectobacterium phage vB_PcaM_CBB</name>
    <dbReference type="NCBI Taxonomy" id="2772511"/>
    <lineage>
        <taxon>Viruses</taxon>
        <taxon>Duplodnaviria</taxon>
        <taxon>Heunggongvirae</taxon>
        <taxon>Uroviricota</taxon>
        <taxon>Caudoviricetes</taxon>
        <taxon>Mimasvirus</taxon>
        <taxon>Mimasvirus CBB</taxon>
    </lineage>
</organism>
<feature type="compositionally biased region" description="Low complexity" evidence="10">
    <location>
        <begin position="312"/>
        <end position="327"/>
    </location>
</feature>
<gene>
    <name evidence="11" type="ORF">CBB_277</name>
</gene>
<keyword evidence="6" id="KW-0238">DNA-binding</keyword>
<evidence type="ECO:0000256" key="5">
    <source>
        <dbReference type="ARBA" id="ARBA00022833"/>
    </source>
</evidence>
<evidence type="ECO:0000256" key="7">
    <source>
        <dbReference type="ARBA" id="ARBA00023204"/>
    </source>
</evidence>
<evidence type="ECO:0000256" key="8">
    <source>
        <dbReference type="ARBA" id="ARBA00031936"/>
    </source>
</evidence>
<evidence type="ECO:0000256" key="6">
    <source>
        <dbReference type="ARBA" id="ARBA00023125"/>
    </source>
</evidence>
<dbReference type="SUPFAM" id="SSF50249">
    <property type="entry name" value="Nucleic acid-binding proteins"/>
    <property type="match status" value="1"/>
</dbReference>
<dbReference type="GO" id="GO:0046872">
    <property type="term" value="F:metal ion binding"/>
    <property type="evidence" value="ECO:0007669"/>
    <property type="project" value="UniProtKB-KW"/>
</dbReference>
<evidence type="ECO:0000256" key="3">
    <source>
        <dbReference type="ARBA" id="ARBA00022723"/>
    </source>
</evidence>
<dbReference type="InterPro" id="IPR012340">
    <property type="entry name" value="NA-bd_OB-fold"/>
</dbReference>
<dbReference type="InterPro" id="IPR044947">
    <property type="entry name" value="Phage_T4_Gp32_ssDNA-bd_sf"/>
</dbReference>
<dbReference type="Gene3D" id="3.90.198.10">
    <property type="entry name" value="Replication Fork Single-Stranded Dna Binding Protein"/>
    <property type="match status" value="1"/>
</dbReference>
<name>A0A1L2CUZ1_9CAUD</name>
<evidence type="ECO:0000256" key="1">
    <source>
        <dbReference type="ARBA" id="ARBA00018590"/>
    </source>
</evidence>
<dbReference type="GO" id="GO:0003697">
    <property type="term" value="F:single-stranded DNA binding"/>
    <property type="evidence" value="ECO:0007669"/>
    <property type="project" value="InterPro"/>
</dbReference>
<keyword evidence="4" id="KW-0227">DNA damage</keyword>
<sequence>MATLAEIRALLAAEAAKAEAAKNGTFVGNGQPDAFLAFWNIPENQDLNLRFLPDADPNNTYFWREREMINLEFNGIKGVHTDKVRLQVPCNEMWVPNSCPVLTEIRQWYKVAKETGNEDLSKQASKYWKKKSYLFQCLIAPNSVEVKDDNAPENPIRRVLVNKDLFEKIKSILMNPDVEELPTDFEHGRDFRVIKSKNAGGFNNYDASQFKFSERPLNDEERAAIEQYGLFTLNEFMPKQPTPEELNAIREMFEASCNGEAYDPARWAAFYRPAGVQRPATGSTTDTPTIPAATTTAPVQTAPVVESKPVVTESAPAAEATPTASAAPKEKLSPADLVAKLKAKSGQ</sequence>
<dbReference type="GO" id="GO:0039693">
    <property type="term" value="P:viral DNA genome replication"/>
    <property type="evidence" value="ECO:0007669"/>
    <property type="project" value="UniProtKB-KW"/>
</dbReference>
<feature type="region of interest" description="Disordered" evidence="10">
    <location>
        <begin position="308"/>
        <end position="333"/>
    </location>
</feature>
<evidence type="ECO:0000256" key="10">
    <source>
        <dbReference type="SAM" id="MobiDB-lite"/>
    </source>
</evidence>
<keyword evidence="5" id="KW-0862">Zinc</keyword>
<keyword evidence="2" id="KW-0235">DNA replication</keyword>
<evidence type="ECO:0000256" key="4">
    <source>
        <dbReference type="ARBA" id="ARBA00022763"/>
    </source>
</evidence>
<dbReference type="GO" id="GO:0006260">
    <property type="term" value="P:DNA replication"/>
    <property type="evidence" value="ECO:0007669"/>
    <property type="project" value="UniProtKB-KW"/>
</dbReference>
<evidence type="ECO:0000256" key="2">
    <source>
        <dbReference type="ARBA" id="ARBA00022705"/>
    </source>
</evidence>
<keyword evidence="12" id="KW-1185">Reference proteome</keyword>